<name>G0N5Z8_CAEBE</name>
<gene>
    <name evidence="2" type="ORF">CAEBREN_01918</name>
</gene>
<dbReference type="Proteomes" id="UP000008068">
    <property type="component" value="Unassembled WGS sequence"/>
</dbReference>
<organism evidence="3">
    <name type="scientific">Caenorhabditis brenneri</name>
    <name type="common">Nematode worm</name>
    <dbReference type="NCBI Taxonomy" id="135651"/>
    <lineage>
        <taxon>Eukaryota</taxon>
        <taxon>Metazoa</taxon>
        <taxon>Ecdysozoa</taxon>
        <taxon>Nematoda</taxon>
        <taxon>Chromadorea</taxon>
        <taxon>Rhabditida</taxon>
        <taxon>Rhabditina</taxon>
        <taxon>Rhabditomorpha</taxon>
        <taxon>Rhabditoidea</taxon>
        <taxon>Rhabditidae</taxon>
        <taxon>Peloderinae</taxon>
        <taxon>Caenorhabditis</taxon>
    </lineage>
</organism>
<dbReference type="AlphaFoldDB" id="G0N5Z8"/>
<protein>
    <submittedName>
        <fullName evidence="2">Uncharacterized protein</fullName>
    </submittedName>
</protein>
<sequence length="671" mass="78171">MQALRDRLQQLEEPTGWEIWETWKASEPELREELASLNATKQEKEKQSREALAGLKLRKKALTALKEDVQALQNEYKNYIKAVEQSFKESGLLDMKQVVNVFEKVFEDSLSEKKITILETLSSTDFTNKKSISELHTTVKTVLSLLNDQNQEKLREIIQGELQEFHKSANEIFRSNLWSELQKQGVPMKKLSETSNYQDFLQRLTKIFEFSCDLDLLLHGNHQKSIGNLIHVSFGKLSNHCVDMVDSEKEKDSDFEWILMSAHEWAKNLKEVIEKAVEKLEIDEKLKEKTGEIFNEKFVEFVGKITKRFVRKNLEDPMIFSKLATLLRRFEEKCDFDLTDKDLFEPLYEPEVMSKWIFLEVELFSLSIKQLLRTPDCFKPLDAISIGSNSEQWASEITVFFEQWICRVDKDVSSIGNSEIQCTFYECLHALMLDLCSKIHVMAKRLYEQPSWSNNVYLVMNSIWELRRIVQLDIETRRNPRFPRLPPILPPNLVENPFVSIGLNEYRQPTVSHPAASTHRNSREKHLQADLDPSAEGCSTENMLLRWSVLLGEHARTKPRTVDTLGRFYDHIYSNILPQLDYFHQQNEWTRGDEARTAICHLDALMKVAANRDPSGELVRTAFRSIDEEQVVKIFGELGYHSTSDHAFQDYQILAENWHKIEEKGYGYGKD</sequence>
<dbReference type="InParanoid" id="G0N5Z8"/>
<dbReference type="FunCoup" id="G0N5Z8">
    <property type="interactions" value="1957"/>
</dbReference>
<proteinExistence type="predicted"/>
<keyword evidence="1" id="KW-0175">Coiled coil</keyword>
<evidence type="ECO:0000313" key="3">
    <source>
        <dbReference type="Proteomes" id="UP000008068"/>
    </source>
</evidence>
<dbReference type="EMBL" id="GL379842">
    <property type="protein sequence ID" value="EGT53549.1"/>
    <property type="molecule type" value="Genomic_DNA"/>
</dbReference>
<evidence type="ECO:0000313" key="2">
    <source>
        <dbReference type="EMBL" id="EGT53549.1"/>
    </source>
</evidence>
<dbReference type="HOGENOM" id="CLU_025817_0_0_1"/>
<reference evidence="3" key="1">
    <citation type="submission" date="2011-07" db="EMBL/GenBank/DDBJ databases">
        <authorList>
            <consortium name="Caenorhabditis brenneri Sequencing and Analysis Consortium"/>
            <person name="Wilson R.K."/>
        </authorList>
    </citation>
    <scope>NUCLEOTIDE SEQUENCE [LARGE SCALE GENOMIC DNA]</scope>
    <source>
        <strain evidence="3">PB2801</strain>
    </source>
</reference>
<evidence type="ECO:0000256" key="1">
    <source>
        <dbReference type="SAM" id="Coils"/>
    </source>
</evidence>
<dbReference type="OrthoDB" id="5855233at2759"/>
<keyword evidence="3" id="KW-1185">Reference proteome</keyword>
<dbReference type="eggNOG" id="ENOG502TGA4">
    <property type="taxonomic scope" value="Eukaryota"/>
</dbReference>
<accession>G0N5Z8</accession>
<feature type="coiled-coil region" evidence="1">
    <location>
        <begin position="27"/>
        <end position="89"/>
    </location>
</feature>